<feature type="signal peptide" evidence="1">
    <location>
        <begin position="1"/>
        <end position="21"/>
    </location>
</feature>
<reference evidence="2" key="2">
    <citation type="journal article" date="2015" name="Fish Shellfish Immunol.">
        <title>Early steps in the European eel (Anguilla anguilla)-Vibrio vulnificus interaction in the gills: Role of the RtxA13 toxin.</title>
        <authorList>
            <person name="Callol A."/>
            <person name="Pajuelo D."/>
            <person name="Ebbesson L."/>
            <person name="Teles M."/>
            <person name="MacKenzie S."/>
            <person name="Amaro C."/>
        </authorList>
    </citation>
    <scope>NUCLEOTIDE SEQUENCE</scope>
</reference>
<reference evidence="2" key="1">
    <citation type="submission" date="2014-11" db="EMBL/GenBank/DDBJ databases">
        <authorList>
            <person name="Amaro Gonzalez C."/>
        </authorList>
    </citation>
    <scope>NUCLEOTIDE SEQUENCE</scope>
</reference>
<accession>A0A0E9WY20</accession>
<protein>
    <submittedName>
        <fullName evidence="2">Uncharacterized protein</fullName>
    </submittedName>
</protein>
<keyword evidence="1" id="KW-0732">Signal</keyword>
<proteinExistence type="predicted"/>
<sequence length="100" mass="11306">MGTSEFGIHVCFLSFIGFCAGQGCQIPSDSDRKQNPQTGPLLQDQESTPTQLEVVRIATFISVLAVRVFFWCIHLLFSELVRSMPVSVNMIWLSVWYVIH</sequence>
<evidence type="ECO:0000256" key="1">
    <source>
        <dbReference type="SAM" id="SignalP"/>
    </source>
</evidence>
<dbReference type="EMBL" id="GBXM01013210">
    <property type="protein sequence ID" value="JAH95367.1"/>
    <property type="molecule type" value="Transcribed_RNA"/>
</dbReference>
<organism evidence="2">
    <name type="scientific">Anguilla anguilla</name>
    <name type="common">European freshwater eel</name>
    <name type="synonym">Muraena anguilla</name>
    <dbReference type="NCBI Taxonomy" id="7936"/>
    <lineage>
        <taxon>Eukaryota</taxon>
        <taxon>Metazoa</taxon>
        <taxon>Chordata</taxon>
        <taxon>Craniata</taxon>
        <taxon>Vertebrata</taxon>
        <taxon>Euteleostomi</taxon>
        <taxon>Actinopterygii</taxon>
        <taxon>Neopterygii</taxon>
        <taxon>Teleostei</taxon>
        <taxon>Anguilliformes</taxon>
        <taxon>Anguillidae</taxon>
        <taxon>Anguilla</taxon>
    </lineage>
</organism>
<evidence type="ECO:0000313" key="2">
    <source>
        <dbReference type="EMBL" id="JAH95367.1"/>
    </source>
</evidence>
<name>A0A0E9WY20_ANGAN</name>
<feature type="chain" id="PRO_5002434764" evidence="1">
    <location>
        <begin position="22"/>
        <end position="100"/>
    </location>
</feature>
<dbReference type="AlphaFoldDB" id="A0A0E9WY20"/>